<evidence type="ECO:0000313" key="2">
    <source>
        <dbReference type="EMBL" id="VAX16105.1"/>
    </source>
</evidence>
<keyword evidence="1" id="KW-1133">Transmembrane helix</keyword>
<keyword evidence="1" id="KW-0812">Transmembrane</keyword>
<evidence type="ECO:0000256" key="1">
    <source>
        <dbReference type="SAM" id="Phobius"/>
    </source>
</evidence>
<proteinExistence type="predicted"/>
<dbReference type="PROSITE" id="PS00409">
    <property type="entry name" value="PROKAR_NTER_METHYL"/>
    <property type="match status" value="1"/>
</dbReference>
<organism evidence="2">
    <name type="scientific">hydrothermal vent metagenome</name>
    <dbReference type="NCBI Taxonomy" id="652676"/>
    <lineage>
        <taxon>unclassified sequences</taxon>
        <taxon>metagenomes</taxon>
        <taxon>ecological metagenomes</taxon>
    </lineage>
</organism>
<gene>
    <name evidence="2" type="ORF">MNBD_NITROSPINAE02-86</name>
</gene>
<dbReference type="InterPro" id="IPR012902">
    <property type="entry name" value="N_methyl_site"/>
</dbReference>
<accession>A0A3B1CBR0</accession>
<reference evidence="2" key="1">
    <citation type="submission" date="2018-06" db="EMBL/GenBank/DDBJ databases">
        <authorList>
            <person name="Zhirakovskaya E."/>
        </authorList>
    </citation>
    <scope>NUCLEOTIDE SEQUENCE</scope>
</reference>
<dbReference type="AlphaFoldDB" id="A0A3B1CBR0"/>
<dbReference type="Pfam" id="PF07963">
    <property type="entry name" value="N_methyl"/>
    <property type="match status" value="1"/>
</dbReference>
<name>A0A3B1CBR0_9ZZZZ</name>
<keyword evidence="1" id="KW-0472">Membrane</keyword>
<dbReference type="EMBL" id="UOGE01000003">
    <property type="protein sequence ID" value="VAX16105.1"/>
    <property type="molecule type" value="Genomic_DNA"/>
</dbReference>
<protein>
    <recommendedName>
        <fullName evidence="3">Prepilin-type N-terminal cleavage/methylation domain-containing protein</fullName>
    </recommendedName>
</protein>
<sequence>MNTNILARSRGFTLIELIIAIVIFSIASLALIAPALISARGVGAGGAASGMQLAAKGQEYAEIISSDLTGLSQSDWAPLLSGLVSSSPITTSPGATLNGKTFRVTESFSCVEKDLKTIDASCAKGFARIVVTVTIIETGKTFALPFIKTRTGI</sequence>
<dbReference type="NCBIfam" id="TIGR02532">
    <property type="entry name" value="IV_pilin_GFxxxE"/>
    <property type="match status" value="1"/>
</dbReference>
<feature type="transmembrane region" description="Helical" evidence="1">
    <location>
        <begin position="12"/>
        <end position="37"/>
    </location>
</feature>
<evidence type="ECO:0008006" key="3">
    <source>
        <dbReference type="Google" id="ProtNLM"/>
    </source>
</evidence>